<dbReference type="Proteomes" id="UP000078559">
    <property type="component" value="Chromosome 4"/>
</dbReference>
<dbReference type="EMBL" id="CM003101">
    <property type="protein sequence ID" value="KUI68859.1"/>
    <property type="molecule type" value="Genomic_DNA"/>
</dbReference>
<organism evidence="2 3">
    <name type="scientific">Cytospora mali</name>
    <name type="common">Apple Valsa canker fungus</name>
    <name type="synonym">Valsa mali</name>
    <dbReference type="NCBI Taxonomy" id="578113"/>
    <lineage>
        <taxon>Eukaryota</taxon>
        <taxon>Fungi</taxon>
        <taxon>Dikarya</taxon>
        <taxon>Ascomycota</taxon>
        <taxon>Pezizomycotina</taxon>
        <taxon>Sordariomycetes</taxon>
        <taxon>Sordariomycetidae</taxon>
        <taxon>Diaporthales</taxon>
        <taxon>Cytosporaceae</taxon>
        <taxon>Cytospora</taxon>
    </lineage>
</organism>
<gene>
    <name evidence="2" type="ORF">VM1G_03708</name>
</gene>
<feature type="compositionally biased region" description="Basic and acidic residues" evidence="1">
    <location>
        <begin position="134"/>
        <end position="148"/>
    </location>
</feature>
<keyword evidence="3" id="KW-1185">Reference proteome</keyword>
<reference evidence="2" key="1">
    <citation type="submission" date="2014-12" db="EMBL/GenBank/DDBJ databases">
        <title>Genome Sequence of Valsa Canker Pathogens Uncovers a Specific Adaption of Colonization on Woody Bark.</title>
        <authorList>
            <person name="Yin Z."/>
            <person name="Liu H."/>
            <person name="Gao X."/>
            <person name="Li Z."/>
            <person name="Song N."/>
            <person name="Ke X."/>
            <person name="Dai Q."/>
            <person name="Wu Y."/>
            <person name="Sun Y."/>
            <person name="Xu J.-R."/>
            <person name="Kang Z.K."/>
            <person name="Wang L."/>
            <person name="Huang L."/>
        </authorList>
    </citation>
    <scope>NUCLEOTIDE SEQUENCE [LARGE SCALE GENOMIC DNA]</scope>
    <source>
        <strain evidence="2">03-8</strain>
    </source>
</reference>
<name>A0A194VXB1_CYTMA</name>
<proteinExistence type="predicted"/>
<evidence type="ECO:0000256" key="1">
    <source>
        <dbReference type="SAM" id="MobiDB-lite"/>
    </source>
</evidence>
<accession>A0A194VXB1</accession>
<feature type="region of interest" description="Disordered" evidence="1">
    <location>
        <begin position="1"/>
        <end position="35"/>
    </location>
</feature>
<feature type="region of interest" description="Disordered" evidence="1">
    <location>
        <begin position="80"/>
        <end position="101"/>
    </location>
</feature>
<feature type="compositionally biased region" description="Basic and acidic residues" evidence="1">
    <location>
        <begin position="84"/>
        <end position="93"/>
    </location>
</feature>
<sequence length="177" mass="19446">MTATLLFAKRHNLGPRDPLPYPPDTFSRENTPLSRDHKNRDVEARQHIAPVHRRMVLQQRRGVIVAHQGALPQGPVAVLSSGTLREHPADQPRRGPLHVPPQLESHARVEDGGQLSGLLGRPARIGCHAGGLVHQDEARDEGPGLGREDVEEGPDDGTAHRVRHDVDSGEPELREEV</sequence>
<dbReference type="AlphaFoldDB" id="A0A194VXB1"/>
<feature type="compositionally biased region" description="Basic and acidic residues" evidence="1">
    <location>
        <begin position="164"/>
        <end position="177"/>
    </location>
</feature>
<evidence type="ECO:0000313" key="3">
    <source>
        <dbReference type="Proteomes" id="UP000078559"/>
    </source>
</evidence>
<dbReference type="GO" id="GO:0016787">
    <property type="term" value="F:hydrolase activity"/>
    <property type="evidence" value="ECO:0007669"/>
    <property type="project" value="UniProtKB-KW"/>
</dbReference>
<keyword evidence="2" id="KW-0378">Hydrolase</keyword>
<feature type="region of interest" description="Disordered" evidence="1">
    <location>
        <begin position="134"/>
        <end position="177"/>
    </location>
</feature>
<protein>
    <submittedName>
        <fullName evidence="2">AB hydrolase superfamily protein YdjP</fullName>
    </submittedName>
</protein>
<evidence type="ECO:0000313" key="2">
    <source>
        <dbReference type="EMBL" id="KUI68859.1"/>
    </source>
</evidence>